<dbReference type="Gene3D" id="3.40.50.720">
    <property type="entry name" value="NAD(P)-binding Rossmann-like Domain"/>
    <property type="match status" value="2"/>
</dbReference>
<evidence type="ECO:0000256" key="6">
    <source>
        <dbReference type="ARBA" id="ARBA00023157"/>
    </source>
</evidence>
<proteinExistence type="inferred from homology"/>
<comment type="caution">
    <text evidence="7">The sequence shown here is derived from an EMBL/GenBank/DDBJ whole genome shotgun (WGS) entry which is preliminary data.</text>
</comment>
<dbReference type="InterPro" id="IPR003193">
    <property type="entry name" value="ADP-ribosyl_cyclase"/>
</dbReference>
<dbReference type="SUPFAM" id="SSF52309">
    <property type="entry name" value="N-(deoxy)ribosyltransferase-like"/>
    <property type="match status" value="1"/>
</dbReference>
<dbReference type="PANTHER" id="PTHR10912">
    <property type="entry name" value="ADP-RIBOSYL CYCLASE"/>
    <property type="match status" value="1"/>
</dbReference>
<gene>
    <name evidence="7" type="ORF">WMY93_026866</name>
</gene>
<reference evidence="8" key="1">
    <citation type="submission" date="2024-04" db="EMBL/GenBank/DDBJ databases">
        <title>Salinicola lusitanus LLJ914,a marine bacterium isolated from the Okinawa Trough.</title>
        <authorList>
            <person name="Li J."/>
        </authorList>
    </citation>
    <scope>NUCLEOTIDE SEQUENCE [LARGE SCALE GENOMIC DNA]</scope>
</reference>
<protein>
    <recommendedName>
        <fullName evidence="2">ADP-ribosyl cyclase/cyclic ADP-ribose hydrolase</fullName>
        <ecNumber evidence="2">3.2.2.6</ecNumber>
    </recommendedName>
</protein>
<evidence type="ECO:0000256" key="1">
    <source>
        <dbReference type="ARBA" id="ARBA00005406"/>
    </source>
</evidence>
<dbReference type="GO" id="GO:0005886">
    <property type="term" value="C:plasma membrane"/>
    <property type="evidence" value="ECO:0007669"/>
    <property type="project" value="TreeGrafter"/>
</dbReference>
<dbReference type="PANTHER" id="PTHR10912:SF9">
    <property type="entry name" value="ADP-RIBOSYL CYCLASE_CYCLIC ADP-RIBOSE HYDROLASE"/>
    <property type="match status" value="1"/>
</dbReference>
<evidence type="ECO:0000256" key="2">
    <source>
        <dbReference type="ARBA" id="ARBA00011982"/>
    </source>
</evidence>
<keyword evidence="3" id="KW-0808">Transferase</keyword>
<keyword evidence="8" id="KW-1185">Reference proteome</keyword>
<dbReference type="Proteomes" id="UP001460270">
    <property type="component" value="Unassembled WGS sequence"/>
</dbReference>
<organism evidence="7 8">
    <name type="scientific">Mugilogobius chulae</name>
    <name type="common">yellowstripe goby</name>
    <dbReference type="NCBI Taxonomy" id="88201"/>
    <lineage>
        <taxon>Eukaryota</taxon>
        <taxon>Metazoa</taxon>
        <taxon>Chordata</taxon>
        <taxon>Craniata</taxon>
        <taxon>Vertebrata</taxon>
        <taxon>Euteleostomi</taxon>
        <taxon>Actinopterygii</taxon>
        <taxon>Neopterygii</taxon>
        <taxon>Teleostei</taxon>
        <taxon>Neoteleostei</taxon>
        <taxon>Acanthomorphata</taxon>
        <taxon>Gobiaria</taxon>
        <taxon>Gobiiformes</taxon>
        <taxon>Gobioidei</taxon>
        <taxon>Gobiidae</taxon>
        <taxon>Gobionellinae</taxon>
        <taxon>Mugilogobius</taxon>
    </lineage>
</organism>
<keyword evidence="5" id="KW-0520">NAD</keyword>
<dbReference type="Pfam" id="PF02267">
    <property type="entry name" value="Rib_hydrolayse"/>
    <property type="match status" value="1"/>
</dbReference>
<dbReference type="GO" id="GO:0016740">
    <property type="term" value="F:transferase activity"/>
    <property type="evidence" value="ECO:0007669"/>
    <property type="project" value="UniProtKB-KW"/>
</dbReference>
<name>A0AAW0N4C2_9GOBI</name>
<keyword evidence="4" id="KW-0378">Hydrolase</keyword>
<dbReference type="AlphaFoldDB" id="A0AAW0N4C2"/>
<dbReference type="EMBL" id="JBBPFD010000019">
    <property type="protein sequence ID" value="KAK7887245.1"/>
    <property type="molecule type" value="Genomic_DNA"/>
</dbReference>
<keyword evidence="6" id="KW-1015">Disulfide bond</keyword>
<dbReference type="GO" id="GO:0016849">
    <property type="term" value="F:phosphorus-oxygen lyase activity"/>
    <property type="evidence" value="ECO:0007669"/>
    <property type="project" value="TreeGrafter"/>
</dbReference>
<evidence type="ECO:0000256" key="5">
    <source>
        <dbReference type="ARBA" id="ARBA00023027"/>
    </source>
</evidence>
<evidence type="ECO:0000256" key="4">
    <source>
        <dbReference type="ARBA" id="ARBA00022801"/>
    </source>
</evidence>
<evidence type="ECO:0000313" key="8">
    <source>
        <dbReference type="Proteomes" id="UP001460270"/>
    </source>
</evidence>
<comment type="similarity">
    <text evidence="1">Belongs to the ADP-ribosyl cyclase family.</text>
</comment>
<dbReference type="GO" id="GO:0061809">
    <property type="term" value="F:NAD+ nucleosidase activity, cyclic ADP-ribose generating"/>
    <property type="evidence" value="ECO:0007669"/>
    <property type="project" value="UniProtKB-EC"/>
</dbReference>
<evidence type="ECO:0000313" key="7">
    <source>
        <dbReference type="EMBL" id="KAK7887245.1"/>
    </source>
</evidence>
<dbReference type="EC" id="3.2.2.6" evidence="2"/>
<dbReference type="GO" id="GO:0030890">
    <property type="term" value="P:positive regulation of B cell proliferation"/>
    <property type="evidence" value="ECO:0007669"/>
    <property type="project" value="TreeGrafter"/>
</dbReference>
<accession>A0AAW0N4C2</accession>
<evidence type="ECO:0000256" key="3">
    <source>
        <dbReference type="ARBA" id="ARBA00022679"/>
    </source>
</evidence>
<sequence>MDAAPFKPACNRMMFWSKTKDVVHDFTSKKKCYVTIEDTFLGSVLDGLTWCSKDGSKDTFTSDCPGWSDCVNNTVRSFWTKASASFAQVACGNVSVMLNGSISTPFNANSIFASIEAKNFNPAHMKSLQVVLVTKEKEVSNCGDVSLKDLQKELAQGIKYNCQEVTESHLHDCASHSEKPCGPCW</sequence>